<dbReference type="InterPro" id="IPR002110">
    <property type="entry name" value="Ankyrin_rpt"/>
</dbReference>
<keyword evidence="6" id="KW-1185">Reference proteome</keyword>
<evidence type="ECO:0000313" key="5">
    <source>
        <dbReference type="EMBL" id="KIL68088.1"/>
    </source>
</evidence>
<accession>A0A0C2XGP0</accession>
<gene>
    <name evidence="5" type="ORF">M378DRAFT_931219</name>
</gene>
<feature type="compositionally biased region" description="Polar residues" evidence="4">
    <location>
        <begin position="350"/>
        <end position="378"/>
    </location>
</feature>
<keyword evidence="2 3" id="KW-0040">ANK repeat</keyword>
<dbReference type="SUPFAM" id="SSF48403">
    <property type="entry name" value="Ankyrin repeat"/>
    <property type="match status" value="1"/>
</dbReference>
<dbReference type="Gene3D" id="1.25.40.20">
    <property type="entry name" value="Ankyrin repeat-containing domain"/>
    <property type="match status" value="2"/>
</dbReference>
<keyword evidence="1" id="KW-0677">Repeat</keyword>
<dbReference type="PROSITE" id="PS50297">
    <property type="entry name" value="ANK_REP_REGION"/>
    <property type="match status" value="2"/>
</dbReference>
<evidence type="ECO:0000313" key="6">
    <source>
        <dbReference type="Proteomes" id="UP000054549"/>
    </source>
</evidence>
<reference evidence="5 6" key="1">
    <citation type="submission" date="2014-04" db="EMBL/GenBank/DDBJ databases">
        <title>Evolutionary Origins and Diversification of the Mycorrhizal Mutualists.</title>
        <authorList>
            <consortium name="DOE Joint Genome Institute"/>
            <consortium name="Mycorrhizal Genomics Consortium"/>
            <person name="Kohler A."/>
            <person name="Kuo A."/>
            <person name="Nagy L.G."/>
            <person name="Floudas D."/>
            <person name="Copeland A."/>
            <person name="Barry K.W."/>
            <person name="Cichocki N."/>
            <person name="Veneault-Fourrey C."/>
            <person name="LaButti K."/>
            <person name="Lindquist E.A."/>
            <person name="Lipzen A."/>
            <person name="Lundell T."/>
            <person name="Morin E."/>
            <person name="Murat C."/>
            <person name="Riley R."/>
            <person name="Ohm R."/>
            <person name="Sun H."/>
            <person name="Tunlid A."/>
            <person name="Henrissat B."/>
            <person name="Grigoriev I.V."/>
            <person name="Hibbett D.S."/>
            <person name="Martin F."/>
        </authorList>
    </citation>
    <scope>NUCLEOTIDE SEQUENCE [LARGE SCALE GENOMIC DNA]</scope>
    <source>
        <strain evidence="5 6">Koide BX008</strain>
    </source>
</reference>
<dbReference type="Proteomes" id="UP000054549">
    <property type="component" value="Unassembled WGS sequence"/>
</dbReference>
<dbReference type="OrthoDB" id="341259at2759"/>
<evidence type="ECO:0000256" key="3">
    <source>
        <dbReference type="PROSITE-ProRule" id="PRU00023"/>
    </source>
</evidence>
<feature type="region of interest" description="Disordered" evidence="4">
    <location>
        <begin position="499"/>
        <end position="521"/>
    </location>
</feature>
<feature type="compositionally biased region" description="Low complexity" evidence="4">
    <location>
        <begin position="257"/>
        <end position="270"/>
    </location>
</feature>
<proteinExistence type="predicted"/>
<sequence length="521" mass="56967">MAERDNTVRLRNAVKENNLFIVKRLIKKTDMRNPDAAPKRYTSLAWAAVLGHEETFEFLLGVGHDDDESSKDSENNTILVLLADTKPPPPDPYIAPCMQQHDMAGAILRMARLYIDRYPRILDWSNTQGRTALHLASLKGNEELARMFCDFGADVNLADNSGNTPLHYASSWGHVAIVQLLIERGCQYSVKNNSGFTASDYAYSTQDALQNTARLQYELQKKQRRNQVTRGLEANGISAGFGPPSLLPRNFSDYPRTRSGSGTSRTTSDGGDLDNVTFANNQFSSPSQSTSSNSTHPAAPPMASGTQSNSTTKPLTRSPPSSHVSALSPIANRVREMDADAIEKYLLRTRSGSQGTPSHNGTQQMTGATIQDDSTTATLARRARDLVGMPRRLRPSASAAQLRSTPDSAQSKQNTNSHVESRHRAGTNPTAARPTLSPIPMLTRSTTSDSLRSLFIEEQKSEDESYVGPPVQYAQFPSPPEPEEVTTTVNRRKGLHMLLKSSTSDGVNHRRGLSATSIRGG</sequence>
<evidence type="ECO:0000256" key="4">
    <source>
        <dbReference type="SAM" id="MobiDB-lite"/>
    </source>
</evidence>
<dbReference type="HOGENOM" id="CLU_490946_0_0_1"/>
<dbReference type="Pfam" id="PF12796">
    <property type="entry name" value="Ank_2"/>
    <property type="match status" value="1"/>
</dbReference>
<feature type="region of interest" description="Disordered" evidence="4">
    <location>
        <begin position="234"/>
        <end position="332"/>
    </location>
</feature>
<dbReference type="STRING" id="946122.A0A0C2XGP0"/>
<dbReference type="PROSITE" id="PS50088">
    <property type="entry name" value="ANK_REPEAT"/>
    <property type="match status" value="2"/>
</dbReference>
<name>A0A0C2XGP0_AMAMK</name>
<dbReference type="PANTHER" id="PTHR24171">
    <property type="entry name" value="ANKYRIN REPEAT DOMAIN-CONTAINING PROTEIN 39-RELATED"/>
    <property type="match status" value="1"/>
</dbReference>
<organism evidence="5 6">
    <name type="scientific">Amanita muscaria (strain Koide BX008)</name>
    <dbReference type="NCBI Taxonomy" id="946122"/>
    <lineage>
        <taxon>Eukaryota</taxon>
        <taxon>Fungi</taxon>
        <taxon>Dikarya</taxon>
        <taxon>Basidiomycota</taxon>
        <taxon>Agaricomycotina</taxon>
        <taxon>Agaricomycetes</taxon>
        <taxon>Agaricomycetidae</taxon>
        <taxon>Agaricales</taxon>
        <taxon>Pluteineae</taxon>
        <taxon>Amanitaceae</taxon>
        <taxon>Amanita</taxon>
    </lineage>
</organism>
<dbReference type="SMART" id="SM00248">
    <property type="entry name" value="ANK"/>
    <property type="match status" value="4"/>
</dbReference>
<dbReference type="InterPro" id="IPR036770">
    <property type="entry name" value="Ankyrin_rpt-contain_sf"/>
</dbReference>
<evidence type="ECO:0000256" key="1">
    <source>
        <dbReference type="ARBA" id="ARBA00022737"/>
    </source>
</evidence>
<evidence type="ECO:0000256" key="2">
    <source>
        <dbReference type="ARBA" id="ARBA00023043"/>
    </source>
</evidence>
<feature type="compositionally biased region" description="Polar residues" evidence="4">
    <location>
        <begin position="398"/>
        <end position="418"/>
    </location>
</feature>
<dbReference type="PANTHER" id="PTHR24171:SF9">
    <property type="entry name" value="ANKYRIN REPEAT DOMAIN-CONTAINING PROTEIN 39"/>
    <property type="match status" value="1"/>
</dbReference>
<feature type="repeat" description="ANK" evidence="3">
    <location>
        <begin position="161"/>
        <end position="193"/>
    </location>
</feature>
<feature type="region of interest" description="Disordered" evidence="4">
    <location>
        <begin position="460"/>
        <end position="485"/>
    </location>
</feature>
<protein>
    <submittedName>
        <fullName evidence="5">Uncharacterized protein</fullName>
    </submittedName>
</protein>
<dbReference type="AlphaFoldDB" id="A0A0C2XGP0"/>
<feature type="repeat" description="ANK" evidence="3">
    <location>
        <begin position="128"/>
        <end position="160"/>
    </location>
</feature>
<dbReference type="EMBL" id="KN818229">
    <property type="protein sequence ID" value="KIL68088.1"/>
    <property type="molecule type" value="Genomic_DNA"/>
</dbReference>
<feature type="compositionally biased region" description="Polar residues" evidence="4">
    <location>
        <begin position="304"/>
        <end position="325"/>
    </location>
</feature>
<feature type="region of interest" description="Disordered" evidence="4">
    <location>
        <begin position="349"/>
        <end position="445"/>
    </location>
</feature>
<feature type="compositionally biased region" description="Low complexity" evidence="4">
    <location>
        <begin position="280"/>
        <end position="295"/>
    </location>
</feature>
<dbReference type="PRINTS" id="PR01415">
    <property type="entry name" value="ANKYRIN"/>
</dbReference>
<dbReference type="InParanoid" id="A0A0C2XGP0"/>